<organism evidence="7">
    <name type="scientific">Riptortus pedestris</name>
    <name type="common">Bean bug</name>
    <dbReference type="NCBI Taxonomy" id="329032"/>
    <lineage>
        <taxon>Eukaryota</taxon>
        <taxon>Metazoa</taxon>
        <taxon>Ecdysozoa</taxon>
        <taxon>Arthropoda</taxon>
        <taxon>Hexapoda</taxon>
        <taxon>Insecta</taxon>
        <taxon>Pterygota</taxon>
        <taxon>Neoptera</taxon>
        <taxon>Paraneoptera</taxon>
        <taxon>Hemiptera</taxon>
        <taxon>Heteroptera</taxon>
        <taxon>Panheteroptera</taxon>
        <taxon>Pentatomomorpha</taxon>
        <taxon>Coreoidea</taxon>
        <taxon>Alydidae</taxon>
        <taxon>Riptortus</taxon>
    </lineage>
</organism>
<protein>
    <recommendedName>
        <fullName evidence="1 5">1-alkyl-2-acetylglycerophosphocholine esterase</fullName>
        <ecNumber evidence="1 5">3.1.1.47</ecNumber>
    </recommendedName>
</protein>
<dbReference type="PIRSF" id="PIRSF018169">
    <property type="entry name" value="PAF_acetylhydrolase"/>
    <property type="match status" value="1"/>
</dbReference>
<keyword evidence="4 5" id="KW-0443">Lipid metabolism</keyword>
<feature type="active site" description="Charge relay system" evidence="6">
    <location>
        <position position="264"/>
    </location>
</feature>
<name>R4WRJ1_RIPPE</name>
<dbReference type="PANTHER" id="PTHR10272:SF0">
    <property type="entry name" value="PLATELET-ACTIVATING FACTOR ACETYLHYDROLASE"/>
    <property type="match status" value="1"/>
</dbReference>
<evidence type="ECO:0000256" key="2">
    <source>
        <dbReference type="ARBA" id="ARBA00022801"/>
    </source>
</evidence>
<evidence type="ECO:0000256" key="1">
    <source>
        <dbReference type="ARBA" id="ARBA00013201"/>
    </source>
</evidence>
<reference evidence="7" key="1">
    <citation type="journal article" date="2013" name="PLoS ONE">
        <title>Gene expression in gut symbiotic organ of stinkbug affected by extracellular bacterial symbiont.</title>
        <authorList>
            <person name="Futahashi R."/>
            <person name="Tanaka K."/>
            <person name="Tanahashi M."/>
            <person name="Nikoh N."/>
            <person name="Kikuchi Y."/>
            <person name="Lee B.L."/>
            <person name="Fukatsu T."/>
        </authorList>
    </citation>
    <scope>NUCLEOTIDE SEQUENCE</scope>
    <source>
        <tissue evidence="7">Midgut</tissue>
    </source>
</reference>
<keyword evidence="2 5" id="KW-0378">Hydrolase</keyword>
<feature type="active site" description="Charge relay system" evidence="6">
    <location>
        <position position="316"/>
    </location>
</feature>
<evidence type="ECO:0000256" key="4">
    <source>
        <dbReference type="ARBA" id="ARBA00023098"/>
    </source>
</evidence>
<dbReference type="AlphaFoldDB" id="R4WRJ1"/>
<dbReference type="InterPro" id="IPR016715">
    <property type="entry name" value="PAF_acetylhydro_eukaryote"/>
</dbReference>
<evidence type="ECO:0000256" key="6">
    <source>
        <dbReference type="PIRSR" id="PIRSR018169-1"/>
    </source>
</evidence>
<accession>R4WRJ1</accession>
<dbReference type="GO" id="GO:0003847">
    <property type="term" value="F:1-alkyl-2-acetylglycerophosphocholine esterase activity"/>
    <property type="evidence" value="ECO:0007669"/>
    <property type="project" value="UniProtKB-UniRule"/>
</dbReference>
<evidence type="ECO:0000256" key="5">
    <source>
        <dbReference type="PIRNR" id="PIRNR018169"/>
    </source>
</evidence>
<dbReference type="PANTHER" id="PTHR10272">
    <property type="entry name" value="PLATELET-ACTIVATING FACTOR ACETYLHYDROLASE"/>
    <property type="match status" value="1"/>
</dbReference>
<dbReference type="GO" id="GO:0016042">
    <property type="term" value="P:lipid catabolic process"/>
    <property type="evidence" value="ECO:0007669"/>
    <property type="project" value="UniProtKB-KW"/>
</dbReference>
<sequence>MWWWRSNLSKNLPLALGPHSPGCMDIMNDYAKDSTFIRLYYPSAFSKEQNDSSKWFRWTPDNKYVEGLAGLVNSWGNVIKLALWFYGGEFPTGEPLVPAMWEAEPLQSEKKFPVIIFSHGYGATRFLSSTIAIELASRGFVVTSLEHRDSSPCTTYYYESPEAAENDKRTWIPHMALKFGPDHYKIRNEQLKNRTNDVIKLLDFLELINKGEAKNILKSELDLNIFKDRLDLSSISMMGHSFGGATSMLAMSQDDRLKCGVILDGWMFPIKEENLVIEKPLIFINTLTFHIESNLQVMEKYLKETDEIYTMKKTTHESQTDTPHILGYWLNWFMPKLDPVVGTNINNHMTLRFLHKHLGFPEDVSDSEKYLEENEPNFVKGTLLYARMPKRKL</sequence>
<evidence type="ECO:0000256" key="3">
    <source>
        <dbReference type="ARBA" id="ARBA00022963"/>
    </source>
</evidence>
<proteinExistence type="evidence at transcript level"/>
<dbReference type="SUPFAM" id="SSF53474">
    <property type="entry name" value="alpha/beta-Hydrolases"/>
    <property type="match status" value="1"/>
</dbReference>
<dbReference type="Gene3D" id="3.40.50.1820">
    <property type="entry name" value="alpha/beta hydrolase"/>
    <property type="match status" value="1"/>
</dbReference>
<keyword evidence="3 5" id="KW-0442">Lipid degradation</keyword>
<dbReference type="Pfam" id="PF03403">
    <property type="entry name" value="PAF-AH_p_II"/>
    <property type="match status" value="1"/>
</dbReference>
<feature type="active site" description="Nucleophile" evidence="6">
    <location>
        <position position="241"/>
    </location>
</feature>
<dbReference type="EMBL" id="AK417307">
    <property type="protein sequence ID" value="BAN20522.1"/>
    <property type="molecule type" value="mRNA"/>
</dbReference>
<comment type="catalytic activity">
    <reaction evidence="5">
        <text>a 1-O-alkyl-2-acetyl-sn-glycero-3-phosphocholine + H2O = a 1-O-alkyl-sn-glycero-3-phosphocholine + acetate + H(+)</text>
        <dbReference type="Rhea" id="RHEA:17777"/>
        <dbReference type="ChEBI" id="CHEBI:15377"/>
        <dbReference type="ChEBI" id="CHEBI:15378"/>
        <dbReference type="ChEBI" id="CHEBI:30089"/>
        <dbReference type="ChEBI" id="CHEBI:30909"/>
        <dbReference type="ChEBI" id="CHEBI:36707"/>
        <dbReference type="EC" id="3.1.1.47"/>
    </reaction>
</comment>
<dbReference type="InterPro" id="IPR029058">
    <property type="entry name" value="AB_hydrolase_fold"/>
</dbReference>
<evidence type="ECO:0000313" key="7">
    <source>
        <dbReference type="EMBL" id="BAN20522.1"/>
    </source>
</evidence>
<dbReference type="EC" id="3.1.1.47" evidence="1 5"/>